<organism evidence="1 2">
    <name type="scientific">Phytophthora lilii</name>
    <dbReference type="NCBI Taxonomy" id="2077276"/>
    <lineage>
        <taxon>Eukaryota</taxon>
        <taxon>Sar</taxon>
        <taxon>Stramenopiles</taxon>
        <taxon>Oomycota</taxon>
        <taxon>Peronosporomycetes</taxon>
        <taxon>Peronosporales</taxon>
        <taxon>Peronosporaceae</taxon>
        <taxon>Phytophthora</taxon>
    </lineage>
</organism>
<comment type="caution">
    <text evidence="1">The sequence shown here is derived from an EMBL/GenBank/DDBJ whole genome shotgun (WGS) entry which is preliminary data.</text>
</comment>
<evidence type="ECO:0000313" key="1">
    <source>
        <dbReference type="EMBL" id="GMF15176.1"/>
    </source>
</evidence>
<keyword evidence="2" id="KW-1185">Reference proteome</keyword>
<sequence>MHIHKFSIFVFVVANERWFHPRSGERSNDGEQQRLRSLVSRSVSKFPSPAHLAKTRLPFIRLVNLSQVIPPQIPSVVPVAVLLLAEVTAVYGADMKATTMYVDDVCATTPTNVLVVLDATCTSDTSATACAAEGDHFSEIECTTDTNYAAIVETKFGTAPYLRVETYSGPACAGLDSIKVILADGECHEDSTGSFEVVPCVDGGETSVNTYTDAECQVPGITVTVSNSDLGAISASMISRSTTSGRRGQL</sequence>
<accession>A0A9W6TKX0</accession>
<dbReference type="Proteomes" id="UP001165083">
    <property type="component" value="Unassembled WGS sequence"/>
</dbReference>
<evidence type="ECO:0000313" key="2">
    <source>
        <dbReference type="Proteomes" id="UP001165083"/>
    </source>
</evidence>
<reference evidence="1" key="1">
    <citation type="submission" date="2023-04" db="EMBL/GenBank/DDBJ databases">
        <title>Phytophthora lilii NBRC 32176.</title>
        <authorList>
            <person name="Ichikawa N."/>
            <person name="Sato H."/>
            <person name="Tonouchi N."/>
        </authorList>
    </citation>
    <scope>NUCLEOTIDE SEQUENCE</scope>
    <source>
        <strain evidence="1">NBRC 32176</strain>
    </source>
</reference>
<gene>
    <name evidence="1" type="ORF">Plil01_000515800</name>
</gene>
<name>A0A9W6TKX0_9STRA</name>
<proteinExistence type="predicted"/>
<dbReference type="EMBL" id="BSXW01000217">
    <property type="protein sequence ID" value="GMF15176.1"/>
    <property type="molecule type" value="Genomic_DNA"/>
</dbReference>
<dbReference type="AlphaFoldDB" id="A0A9W6TKX0"/>
<protein>
    <submittedName>
        <fullName evidence="1">Unnamed protein product</fullName>
    </submittedName>
</protein>